<dbReference type="AlphaFoldDB" id="A0A0A7G2G7"/>
<protein>
    <submittedName>
        <fullName evidence="1">Uncharacterized protein</fullName>
    </submittedName>
</protein>
<gene>
    <name evidence="1" type="ORF">U729_3254</name>
</gene>
<organism evidence="1 2">
    <name type="scientific">Clostridium baratii str. Sullivan</name>
    <dbReference type="NCBI Taxonomy" id="1415775"/>
    <lineage>
        <taxon>Bacteria</taxon>
        <taxon>Bacillati</taxon>
        <taxon>Bacillota</taxon>
        <taxon>Clostridia</taxon>
        <taxon>Eubacteriales</taxon>
        <taxon>Clostridiaceae</taxon>
        <taxon>Clostridium</taxon>
    </lineage>
</organism>
<keyword evidence="2" id="KW-1185">Reference proteome</keyword>
<sequence>MDKELEFMIKKLKESGYKVEKDNFNCKEREDENKTLTYKVLDLISPLQLAICAKELSDFMYSSRVKPTTINRVFYESSKEIIKRDNRKALDNIDLRCKEIDIDFFKALDDSIKNTIKFFGCDPNDPIVYNYFTHSINILGDYQMFGEENRNMVFNKFIDRILNDDDIPKEERETLREIANILNKM</sequence>
<dbReference type="RefSeq" id="WP_040113817.1">
    <property type="nucleotide sequence ID" value="NZ_CP006906.1"/>
</dbReference>
<name>A0A0A7G2G7_9CLOT</name>
<dbReference type="Proteomes" id="UP000030635">
    <property type="component" value="Plasmid pCBJ"/>
</dbReference>
<dbReference type="EMBL" id="CP006906">
    <property type="protein sequence ID" value="AIY85235.1"/>
    <property type="molecule type" value="Genomic_DNA"/>
</dbReference>
<evidence type="ECO:0000313" key="1">
    <source>
        <dbReference type="EMBL" id="AIY85235.1"/>
    </source>
</evidence>
<keyword evidence="1" id="KW-0614">Plasmid</keyword>
<dbReference type="KEGG" id="cbv:U729_3254"/>
<proteinExistence type="predicted"/>
<dbReference type="HOGENOM" id="CLU_1458876_0_0_9"/>
<accession>A0A0A7G2G7</accession>
<evidence type="ECO:0000313" key="2">
    <source>
        <dbReference type="Proteomes" id="UP000030635"/>
    </source>
</evidence>
<reference evidence="1 2" key="1">
    <citation type="journal article" date="2015" name="Infect. Genet. Evol.">
        <title>Genomic sequences of six botulinum neurotoxin-producing strains representing three clostridial species illustrate the mobility and diversity of botulinum neurotoxin genes.</title>
        <authorList>
            <person name="Smith T.J."/>
            <person name="Hill K.K."/>
            <person name="Xie G."/>
            <person name="Foley B.T."/>
            <person name="Williamson C.H."/>
            <person name="Foster J.T."/>
            <person name="Johnson S.L."/>
            <person name="Chertkov O."/>
            <person name="Teshima H."/>
            <person name="Gibbons H.S."/>
            <person name="Johnsky L.A."/>
            <person name="Karavis M.A."/>
            <person name="Smith L.A."/>
        </authorList>
    </citation>
    <scope>NUCLEOTIDE SEQUENCE [LARGE SCALE GENOMIC DNA]</scope>
    <source>
        <strain evidence="1">Sullivan</strain>
        <plasmid evidence="2">Plasmid pCBJ</plasmid>
    </source>
</reference>
<geneLocation type="plasmid" evidence="1 2">
    <name>pCBJ</name>
</geneLocation>